<evidence type="ECO:0000313" key="10">
    <source>
        <dbReference type="Proteomes" id="UP001152888"/>
    </source>
</evidence>
<dbReference type="OrthoDB" id="75720at2759"/>
<evidence type="ECO:0000256" key="8">
    <source>
        <dbReference type="ARBA" id="ARBA00048473"/>
    </source>
</evidence>
<reference evidence="9" key="1">
    <citation type="submission" date="2022-03" db="EMBL/GenBank/DDBJ databases">
        <authorList>
            <person name="Sayadi A."/>
        </authorList>
    </citation>
    <scope>NUCLEOTIDE SEQUENCE</scope>
</reference>
<sequence length="60" mass="7172">MNYRRRSTVGWSIGNIFLDFTGGSLSMLQMIIDSYNYGAIICRHHHWYSLRHESVYIYQL</sequence>
<evidence type="ECO:0000256" key="1">
    <source>
        <dbReference type="ARBA" id="ARBA00004127"/>
    </source>
</evidence>
<keyword evidence="4" id="KW-0812">Transmembrane</keyword>
<keyword evidence="10" id="KW-1185">Reference proteome</keyword>
<name>A0A9P0VQI8_ACAOB</name>
<keyword evidence="5" id="KW-0677">Repeat</keyword>
<keyword evidence="6" id="KW-1133">Transmembrane helix</keyword>
<dbReference type="Proteomes" id="UP001152888">
    <property type="component" value="Unassembled WGS sequence"/>
</dbReference>
<keyword evidence="3" id="KW-0813">Transport</keyword>
<comment type="catalytic activity">
    <reaction evidence="8">
        <text>L-cystine(out) + H(+)(out) = L-cystine(in) + H(+)(in)</text>
        <dbReference type="Rhea" id="RHEA:66172"/>
        <dbReference type="ChEBI" id="CHEBI:15378"/>
        <dbReference type="ChEBI" id="CHEBI:35491"/>
    </reaction>
    <physiologicalReaction direction="left-to-right" evidence="8">
        <dbReference type="Rhea" id="RHEA:66173"/>
    </physiologicalReaction>
</comment>
<dbReference type="InterPro" id="IPR006603">
    <property type="entry name" value="PQ-loop_rpt"/>
</dbReference>
<evidence type="ECO:0000256" key="3">
    <source>
        <dbReference type="ARBA" id="ARBA00022448"/>
    </source>
</evidence>
<evidence type="ECO:0000256" key="7">
    <source>
        <dbReference type="ARBA" id="ARBA00023136"/>
    </source>
</evidence>
<proteinExistence type="inferred from homology"/>
<dbReference type="Pfam" id="PF04193">
    <property type="entry name" value="PQ-loop"/>
    <property type="match status" value="1"/>
</dbReference>
<dbReference type="EMBL" id="CAKOFQ010009181">
    <property type="protein sequence ID" value="CAH2017247.1"/>
    <property type="molecule type" value="Genomic_DNA"/>
</dbReference>
<evidence type="ECO:0000256" key="5">
    <source>
        <dbReference type="ARBA" id="ARBA00022737"/>
    </source>
</evidence>
<evidence type="ECO:0000256" key="2">
    <source>
        <dbReference type="ARBA" id="ARBA00006855"/>
    </source>
</evidence>
<evidence type="ECO:0000313" key="9">
    <source>
        <dbReference type="EMBL" id="CAH2017247.1"/>
    </source>
</evidence>
<comment type="similarity">
    <text evidence="2">Belongs to the cystinosin family.</text>
</comment>
<protein>
    <submittedName>
        <fullName evidence="9">Uncharacterized protein</fullName>
    </submittedName>
</protein>
<dbReference type="PANTHER" id="PTHR13131">
    <property type="entry name" value="CYSTINOSIN"/>
    <property type="match status" value="1"/>
</dbReference>
<dbReference type="GO" id="GO:0005765">
    <property type="term" value="C:lysosomal membrane"/>
    <property type="evidence" value="ECO:0007669"/>
    <property type="project" value="TreeGrafter"/>
</dbReference>
<comment type="subcellular location">
    <subcellularLocation>
        <location evidence="1">Endomembrane system</location>
        <topology evidence="1">Multi-pass membrane protein</topology>
    </subcellularLocation>
</comment>
<dbReference type="GO" id="GO:0012505">
    <property type="term" value="C:endomembrane system"/>
    <property type="evidence" value="ECO:0007669"/>
    <property type="project" value="UniProtKB-SubCell"/>
</dbReference>
<evidence type="ECO:0000256" key="4">
    <source>
        <dbReference type="ARBA" id="ARBA00022692"/>
    </source>
</evidence>
<accession>A0A9P0VQI8</accession>
<keyword evidence="7" id="KW-0472">Membrane</keyword>
<comment type="caution">
    <text evidence="9">The sequence shown here is derived from an EMBL/GenBank/DDBJ whole genome shotgun (WGS) entry which is preliminary data.</text>
</comment>
<dbReference type="PANTHER" id="PTHR13131:SF5">
    <property type="entry name" value="CYSTINOSIN"/>
    <property type="match status" value="1"/>
</dbReference>
<dbReference type="AlphaFoldDB" id="A0A9P0VQI8"/>
<organism evidence="9 10">
    <name type="scientific">Acanthoscelides obtectus</name>
    <name type="common">Bean weevil</name>
    <name type="synonym">Bruchus obtectus</name>
    <dbReference type="NCBI Taxonomy" id="200917"/>
    <lineage>
        <taxon>Eukaryota</taxon>
        <taxon>Metazoa</taxon>
        <taxon>Ecdysozoa</taxon>
        <taxon>Arthropoda</taxon>
        <taxon>Hexapoda</taxon>
        <taxon>Insecta</taxon>
        <taxon>Pterygota</taxon>
        <taxon>Neoptera</taxon>
        <taxon>Endopterygota</taxon>
        <taxon>Coleoptera</taxon>
        <taxon>Polyphaga</taxon>
        <taxon>Cucujiformia</taxon>
        <taxon>Chrysomeloidea</taxon>
        <taxon>Chrysomelidae</taxon>
        <taxon>Bruchinae</taxon>
        <taxon>Bruchini</taxon>
        <taxon>Acanthoscelides</taxon>
    </lineage>
</organism>
<dbReference type="InterPro" id="IPR005282">
    <property type="entry name" value="LC_transporter"/>
</dbReference>
<evidence type="ECO:0000256" key="6">
    <source>
        <dbReference type="ARBA" id="ARBA00022989"/>
    </source>
</evidence>
<gene>
    <name evidence="9" type="ORF">ACAOBT_LOCUS35895</name>
</gene>
<dbReference type="GO" id="GO:0015184">
    <property type="term" value="F:L-cystine transmembrane transporter activity"/>
    <property type="evidence" value="ECO:0007669"/>
    <property type="project" value="TreeGrafter"/>
</dbReference>